<proteinExistence type="predicted"/>
<reference evidence="4" key="1">
    <citation type="submission" date="2016-10" db="EMBL/GenBank/DDBJ databases">
        <authorList>
            <person name="Varghese N."/>
            <person name="Submissions S."/>
        </authorList>
    </citation>
    <scope>NUCLEOTIDE SEQUENCE [LARGE SCALE GENOMIC DNA]</scope>
    <source>
        <strain evidence="4">DSM 44654</strain>
    </source>
</reference>
<protein>
    <submittedName>
        <fullName evidence="3">Aspartyl protease</fullName>
    </submittedName>
</protein>
<name>A0A1H5R1J1_9PSEU</name>
<dbReference type="SUPFAM" id="SSF48452">
    <property type="entry name" value="TPR-like"/>
    <property type="match status" value="1"/>
</dbReference>
<evidence type="ECO:0000313" key="4">
    <source>
        <dbReference type="Proteomes" id="UP000198878"/>
    </source>
</evidence>
<feature type="chain" id="PRO_5011473876" evidence="2">
    <location>
        <begin position="33"/>
        <end position="405"/>
    </location>
</feature>
<dbReference type="InterPro" id="IPR011990">
    <property type="entry name" value="TPR-like_helical_dom_sf"/>
</dbReference>
<dbReference type="InterPro" id="IPR019734">
    <property type="entry name" value="TPR_rpt"/>
</dbReference>
<keyword evidence="4" id="KW-1185">Reference proteome</keyword>
<sequence>MDRRTLLRRTGLAAAAGAAVPLLGVPGGSALAASSDPDALFKTGRFAEADRDYAALLRTDPDDAHAVARRGYIALLSNEFTTAERFLTRAVELTPDDTFSRRQLVDCYVRQDQLARAVPLLGDSPDAAVYAAITGRPFETHGAQATSVPFIDVDPLPHIDASLNGAAPSRFYLDTGGTLNLSTDTAQQLGLRALATSQAFLGGQLVTTYLGVLNSLRLGDIELRNLPVHWHDSDRNVMGTSIFYHFVTTMDYANKSLVLRRKTREQVRQVRSAAARHGARPQPLWLADGHFPFTLGTLNGYGPAVVELDTGVPSLGVTTTAEMATRAGVAIDYSKPIPFIGTTGYAITPPTVSIDGVVGRQVPGVAAPVTLYDRVQFDTLANFSHQYLRTSTLTFDYADMNLYLW</sequence>
<accession>A0A1H5R1J1</accession>
<evidence type="ECO:0000256" key="1">
    <source>
        <dbReference type="PROSITE-ProRule" id="PRU00339"/>
    </source>
</evidence>
<dbReference type="Gene3D" id="2.40.70.10">
    <property type="entry name" value="Acid Proteases"/>
    <property type="match status" value="1"/>
</dbReference>
<dbReference type="GO" id="GO:0008233">
    <property type="term" value="F:peptidase activity"/>
    <property type="evidence" value="ECO:0007669"/>
    <property type="project" value="UniProtKB-KW"/>
</dbReference>
<dbReference type="Gene3D" id="1.25.40.10">
    <property type="entry name" value="Tetratricopeptide repeat domain"/>
    <property type="match status" value="1"/>
</dbReference>
<gene>
    <name evidence="3" type="ORF">SAMN05421837_106146</name>
</gene>
<dbReference type="PROSITE" id="PS50005">
    <property type="entry name" value="TPR"/>
    <property type="match status" value="1"/>
</dbReference>
<dbReference type="Pfam" id="PF13650">
    <property type="entry name" value="Asp_protease_2"/>
    <property type="match status" value="1"/>
</dbReference>
<dbReference type="AlphaFoldDB" id="A0A1H5R1J1"/>
<evidence type="ECO:0000313" key="3">
    <source>
        <dbReference type="EMBL" id="SEF32256.1"/>
    </source>
</evidence>
<feature type="repeat" description="TPR" evidence="1">
    <location>
        <begin position="64"/>
        <end position="97"/>
    </location>
</feature>
<evidence type="ECO:0000256" key="2">
    <source>
        <dbReference type="SAM" id="SignalP"/>
    </source>
</evidence>
<dbReference type="PROSITE" id="PS51318">
    <property type="entry name" value="TAT"/>
    <property type="match status" value="1"/>
</dbReference>
<dbReference type="Proteomes" id="UP000198878">
    <property type="component" value="Unassembled WGS sequence"/>
</dbReference>
<feature type="signal peptide" evidence="2">
    <location>
        <begin position="1"/>
        <end position="32"/>
    </location>
</feature>
<dbReference type="InterPro" id="IPR006311">
    <property type="entry name" value="TAT_signal"/>
</dbReference>
<dbReference type="EMBL" id="FNUJ01000006">
    <property type="protein sequence ID" value="SEF32256.1"/>
    <property type="molecule type" value="Genomic_DNA"/>
</dbReference>
<dbReference type="InterPro" id="IPR021109">
    <property type="entry name" value="Peptidase_aspartic_dom_sf"/>
</dbReference>
<dbReference type="GO" id="GO:0006508">
    <property type="term" value="P:proteolysis"/>
    <property type="evidence" value="ECO:0007669"/>
    <property type="project" value="UniProtKB-KW"/>
</dbReference>
<organism evidence="3 4">
    <name type="scientific">Amycolatopsis pretoriensis</name>
    <dbReference type="NCBI Taxonomy" id="218821"/>
    <lineage>
        <taxon>Bacteria</taxon>
        <taxon>Bacillati</taxon>
        <taxon>Actinomycetota</taxon>
        <taxon>Actinomycetes</taxon>
        <taxon>Pseudonocardiales</taxon>
        <taxon>Pseudonocardiaceae</taxon>
        <taxon>Amycolatopsis</taxon>
    </lineage>
</organism>
<keyword evidence="1" id="KW-0802">TPR repeat</keyword>
<dbReference type="STRING" id="218821.SAMN05421837_106146"/>
<keyword evidence="3" id="KW-0378">Hydrolase</keyword>
<keyword evidence="3" id="KW-0645">Protease</keyword>
<keyword evidence="2" id="KW-0732">Signal</keyword>